<proteinExistence type="inferred from homology"/>
<dbReference type="InParanoid" id="D3BDI6"/>
<dbReference type="PANTHER" id="PTHR46128">
    <property type="entry name" value="MITOCHONDRIAL GROUP I INTRON SPLICING FACTOR CCM1"/>
    <property type="match status" value="1"/>
</dbReference>
<evidence type="ECO:0000256" key="2">
    <source>
        <dbReference type="ARBA" id="ARBA00022737"/>
    </source>
</evidence>
<dbReference type="Gene3D" id="1.25.40.10">
    <property type="entry name" value="Tetratricopeptide repeat domain"/>
    <property type="match status" value="3"/>
</dbReference>
<evidence type="ECO:0000256" key="1">
    <source>
        <dbReference type="ARBA" id="ARBA00007626"/>
    </source>
</evidence>
<dbReference type="EMBL" id="ADBJ01000030">
    <property type="protein sequence ID" value="EFA80531.1"/>
    <property type="molecule type" value="Genomic_DNA"/>
</dbReference>
<evidence type="ECO:0000313" key="6">
    <source>
        <dbReference type="EMBL" id="EFA80531.1"/>
    </source>
</evidence>
<dbReference type="GeneID" id="31362051"/>
<dbReference type="InterPro" id="IPR033443">
    <property type="entry name" value="PROP1-like_PPR_dom"/>
</dbReference>
<accession>D3BDI6</accession>
<evidence type="ECO:0000259" key="5">
    <source>
        <dbReference type="Pfam" id="PF17177"/>
    </source>
</evidence>
<dbReference type="Pfam" id="PF01535">
    <property type="entry name" value="PPR"/>
    <property type="match status" value="1"/>
</dbReference>
<dbReference type="InterPro" id="IPR002885">
    <property type="entry name" value="PPR_rpt"/>
</dbReference>
<dbReference type="InterPro" id="IPR050872">
    <property type="entry name" value="PPR_P_subfamily"/>
</dbReference>
<name>D3BDI6_HETP5</name>
<dbReference type="PANTHER" id="PTHR46128:SF329">
    <property type="entry name" value="MITOCHONDRIAL GROUP I INTRON SPLICING FACTOR DMR1"/>
    <property type="match status" value="1"/>
</dbReference>
<keyword evidence="2" id="KW-0677">Repeat</keyword>
<dbReference type="PROSITE" id="PS51375">
    <property type="entry name" value="PPR"/>
    <property type="match status" value="2"/>
</dbReference>
<dbReference type="RefSeq" id="XP_020432651.1">
    <property type="nucleotide sequence ID" value="XM_020577423.1"/>
</dbReference>
<feature type="repeat" description="PPR" evidence="3">
    <location>
        <begin position="726"/>
        <end position="760"/>
    </location>
</feature>
<dbReference type="AlphaFoldDB" id="D3BDI6"/>
<dbReference type="STRING" id="670386.D3BDI6"/>
<dbReference type="FunCoup" id="D3BDI6">
    <property type="interactions" value="628"/>
</dbReference>
<feature type="region of interest" description="Disordered" evidence="4">
    <location>
        <begin position="72"/>
        <end position="118"/>
    </location>
</feature>
<dbReference type="Proteomes" id="UP000001396">
    <property type="component" value="Unassembled WGS sequence"/>
</dbReference>
<dbReference type="OMA" id="ITHELAN"/>
<protein>
    <recommendedName>
        <fullName evidence="5">PROP1-like PPR domain-containing protein</fullName>
    </recommendedName>
</protein>
<reference evidence="6 7" key="1">
    <citation type="journal article" date="2011" name="Genome Res.">
        <title>Phylogeny-wide analysis of social amoeba genomes highlights ancient origins for complex intercellular communication.</title>
        <authorList>
            <person name="Heidel A.J."/>
            <person name="Lawal H.M."/>
            <person name="Felder M."/>
            <person name="Schilde C."/>
            <person name="Helps N.R."/>
            <person name="Tunggal B."/>
            <person name="Rivero F."/>
            <person name="John U."/>
            <person name="Schleicher M."/>
            <person name="Eichinger L."/>
            <person name="Platzer M."/>
            <person name="Noegel A.A."/>
            <person name="Schaap P."/>
            <person name="Gloeckner G."/>
        </authorList>
    </citation>
    <scope>NUCLEOTIDE SEQUENCE [LARGE SCALE GENOMIC DNA]</scope>
    <source>
        <strain evidence="7">ATCC 26659 / Pp 5 / PN500</strain>
    </source>
</reference>
<comment type="caution">
    <text evidence="6">The sequence shown here is derived from an EMBL/GenBank/DDBJ whole genome shotgun (WGS) entry which is preliminary data.</text>
</comment>
<dbReference type="Pfam" id="PF17177">
    <property type="entry name" value="PPR_long"/>
    <property type="match status" value="1"/>
</dbReference>
<evidence type="ECO:0000256" key="4">
    <source>
        <dbReference type="SAM" id="MobiDB-lite"/>
    </source>
</evidence>
<sequence length="1092" mass="126602">MNSLLQLFSKSGSTSKQSTNLISTRYFINSCYSNNNSNSISYGINNCINNNNNNNRLYSFGHITTVRSSFCNSSSSSTVSTTTSSSSFSTKPELNNININSSNSRKDGSTLSSNKDYENDHNLMSIESLIQEDNGDISIANNKNNPFKSMDFVALYQHFNDTFIVNSKLDFQKLSEYLKLPNYQGYNVMNCAIQWALNNNCTMKEVYYAILVNFREANHFRDFQRCVKTMRHMRVNFDINIYNVLIGYYSDLSMQKDVQSLMSELDRLQKDPDNTVHYDTTTYYELIRCFNQKRKIVNELIEMMNRSGLVRPEHLTNLIIHILLNRHQAVSDALGYYEEIVKTHGTASAATFHSLLTGLAHLGRFDLVRHYWSREMKLADVTPSEDTVISIIKSYCDHKDIGNAIEFYFLIKKQFVPTLATYTPLIYMTIDSQKVEQCAEWLRIMKHNGIQLNERLASFVLRFYLRVGAFELLESLIRDVVNLNILTASSFSTILAYYHLTGPSKQHQINFFQKKLNEQEPRFIELATDQIIEVFLMMDEYENALEWLKKRISQSDSRRFAHTIMLFINYHKIRSEQGEVVYWENKLQENGLVVSKDMRLRTYYHMKKYYTPNSNPFNKPNLDMKRRILTQQLLWESLSPSEAGTSIAHPEKQDLFQQKLPEKTTEMDDDISLEDVKPKPTSTFKDIVQESPFSFRMRIMTLIKNKMHLQANREFKVKEESGFNIDGITYKMMVRAFITARDYSNAGSYFIKMIELGHEPVISLVYDLMDLYYSRGAKEYDEFSKVITSMSCKPSSFEEVHYSIMIKHNLTKTIKELMTVDNPKLTESISIRNSLVYGLTHRGDLELAQQVILGLINTNAKLSFTSISFLLRCYLEREEVPSILPQLVDYYKGSTEQMPINLANLVMLDYLKKGQISQALSELEKITNLNRYTNNYTIPIAMKLYAIKYPVPPMNNLFMWLNIKKLMLKNKISTLTFYPSLFKSLIEANQQEVVLRYASEPNFFVSQTVDTLKMVLSCCTSDKQIIDFFKSATKSKLQLDQEAFDIVKKANETIHDSRVDSYQLKNPKLQNQPPPLSQNIVNFIVNNLIKLP</sequence>
<evidence type="ECO:0000256" key="3">
    <source>
        <dbReference type="PROSITE-ProRule" id="PRU00708"/>
    </source>
</evidence>
<feature type="compositionally biased region" description="Low complexity" evidence="4">
    <location>
        <begin position="72"/>
        <end position="103"/>
    </location>
</feature>
<feature type="repeat" description="PPR" evidence="3">
    <location>
        <begin position="348"/>
        <end position="383"/>
    </location>
</feature>
<comment type="similarity">
    <text evidence="1">Belongs to the PPR family. P subfamily.</text>
</comment>
<gene>
    <name evidence="6" type="ORF">PPL_06569</name>
</gene>
<keyword evidence="7" id="KW-1185">Reference proteome</keyword>
<evidence type="ECO:0000313" key="7">
    <source>
        <dbReference type="Proteomes" id="UP000001396"/>
    </source>
</evidence>
<feature type="domain" description="PROP1-like PPR" evidence="5">
    <location>
        <begin position="328"/>
        <end position="482"/>
    </location>
</feature>
<dbReference type="InterPro" id="IPR011990">
    <property type="entry name" value="TPR-like_helical_dom_sf"/>
</dbReference>
<organism evidence="6 7">
    <name type="scientific">Heterostelium pallidum (strain ATCC 26659 / Pp 5 / PN500)</name>
    <name type="common">Cellular slime mold</name>
    <name type="synonym">Polysphondylium pallidum</name>
    <dbReference type="NCBI Taxonomy" id="670386"/>
    <lineage>
        <taxon>Eukaryota</taxon>
        <taxon>Amoebozoa</taxon>
        <taxon>Evosea</taxon>
        <taxon>Eumycetozoa</taxon>
        <taxon>Dictyostelia</taxon>
        <taxon>Acytosteliales</taxon>
        <taxon>Acytosteliaceae</taxon>
        <taxon>Heterostelium</taxon>
    </lineage>
</organism>